<dbReference type="Proteomes" id="UP000464374">
    <property type="component" value="Chromosome"/>
</dbReference>
<organism evidence="1 2">
    <name type="scientific">Treponema vincentii</name>
    <dbReference type="NCBI Taxonomy" id="69710"/>
    <lineage>
        <taxon>Bacteria</taxon>
        <taxon>Pseudomonadati</taxon>
        <taxon>Spirochaetota</taxon>
        <taxon>Spirochaetia</taxon>
        <taxon>Spirochaetales</taxon>
        <taxon>Treponemataceae</taxon>
        <taxon>Treponema</taxon>
    </lineage>
</organism>
<evidence type="ECO:0000313" key="1">
    <source>
        <dbReference type="EMBL" id="QHX44035.1"/>
    </source>
</evidence>
<gene>
    <name evidence="1" type="ORF">GWP43_11940</name>
</gene>
<name>A0A6P1Y3D6_9SPIR</name>
<dbReference type="RefSeq" id="WP_162664333.1">
    <property type="nucleotide sequence ID" value="NZ_CP048020.1"/>
</dbReference>
<sequence>MTQEEVKKWIHSILIDVNFGIDLFTVLKNNENFETRKMLINPKLYELIKQKILSFSQKDILSEDFELDIAKNIATSRNIFYEIIQSNSYRPFSFININLEKVKNYTEKEKLRLTGFLIRIHRNNNLFWIYQHKYPTTLIKRDSSLFAILNGNVYEPLERDIVKFEDKADIYIINNSIITKKINIMQNIFGFEEYIRIEASKTVDQIRSVDIVSDLSQLINLLNKPKLTVAKKLMKAKDSPVTKIPKEILLTRIKTHDYYSKKIFIDKDNKKIVIKSQVQAKEFLKMLNDDILFSKLTENDYTSIDKEILKN</sequence>
<dbReference type="KEGG" id="trz:GWP43_11940"/>
<dbReference type="InterPro" id="IPR032359">
    <property type="entry name" value="KwaB-like"/>
</dbReference>
<proteinExistence type="predicted"/>
<reference evidence="1 2" key="1">
    <citation type="submission" date="2020-01" db="EMBL/GenBank/DDBJ databases">
        <title>Complete genome sequence of a human oral phylogroup 1 Treponema sp. strain ATCC 700766, originally isolated from periodontitis dental plaque.</title>
        <authorList>
            <person name="Chan Y."/>
            <person name="Huo Y.-B."/>
            <person name="Yu X.-L."/>
            <person name="Zeng H."/>
            <person name="Leung W.-K."/>
            <person name="Watt R.M."/>
        </authorList>
    </citation>
    <scope>NUCLEOTIDE SEQUENCE [LARGE SCALE GENOMIC DNA]</scope>
    <source>
        <strain evidence="1 2">OMZ 804</strain>
    </source>
</reference>
<protein>
    <submittedName>
        <fullName evidence="1">DUF4868 domain-containing protein</fullName>
    </submittedName>
</protein>
<dbReference type="EMBL" id="CP048020">
    <property type="protein sequence ID" value="QHX44035.1"/>
    <property type="molecule type" value="Genomic_DNA"/>
</dbReference>
<dbReference type="AlphaFoldDB" id="A0A6P1Y3D6"/>
<evidence type="ECO:0000313" key="2">
    <source>
        <dbReference type="Proteomes" id="UP000464374"/>
    </source>
</evidence>
<accession>A0A6P1Y3D6</accession>
<dbReference type="Pfam" id="PF16162">
    <property type="entry name" value="KwaB"/>
    <property type="match status" value="1"/>
</dbReference>